<dbReference type="HOGENOM" id="CLU_542320_0_0_1"/>
<organism evidence="1 2">
    <name type="scientific">Emiliania huxleyi (strain CCMP1516)</name>
    <dbReference type="NCBI Taxonomy" id="280463"/>
    <lineage>
        <taxon>Eukaryota</taxon>
        <taxon>Haptista</taxon>
        <taxon>Haptophyta</taxon>
        <taxon>Prymnesiophyceae</taxon>
        <taxon>Isochrysidales</taxon>
        <taxon>Noelaerhabdaceae</taxon>
        <taxon>Emiliania</taxon>
    </lineage>
</organism>
<accession>A0A0D3KU23</accession>
<name>A0A0D3KU23_EMIH1</name>
<sequence length="503" mass="53289">MLRPCDAIGTLSVLRPDRWHLSPAFGLALLSGGSPFVSRLYGLEPHAPSDGAVLADGSKWRGTPSCRLARALFHRVQPDEPLRPTTNRSLPAAHLSPSLVAHVLALADAGGGADAATHSALKSAVCSDTGLALPALARETGVTIARFERLVEAVRDADADGSACRHGPAEGLPRRGSLLMLRLLWQRAAARGKPALWPFFREERVSPCEGAPPVPDCAELVLRELLNALLWSAEAQDFDPFRLPASASAGLVAFYSQGGGAHSPAAAREWMRLVSGDLKLTLVLSSGRNHAYAIHHAARPVWLRTAAEEAWRRWEPAPRGERLPPAALLAAALRTALLSPLAEASADSLDRLAPPRSREARAVQNRRAELRASLLLLCSDPRSPHALAASVCRLLSPPMDDEADATLAARVVRQPLACGGASMSDGDALALARALRPMAQRGGRHAAELHAAVSAVPSLAACLAPSLPQATAWSVWFGALRASDPAVALRLGLRGLLLRCEQT</sequence>
<dbReference type="Proteomes" id="UP000013827">
    <property type="component" value="Unassembled WGS sequence"/>
</dbReference>
<proteinExistence type="predicted"/>
<dbReference type="AlphaFoldDB" id="A0A0D3KU23"/>
<evidence type="ECO:0000313" key="2">
    <source>
        <dbReference type="Proteomes" id="UP000013827"/>
    </source>
</evidence>
<protein>
    <submittedName>
        <fullName evidence="1">Uncharacterized protein</fullName>
    </submittedName>
</protein>
<dbReference type="PaxDb" id="2903-EOD39258"/>
<dbReference type="GeneID" id="17284528"/>
<reference evidence="2" key="1">
    <citation type="journal article" date="2013" name="Nature">
        <title>Pan genome of the phytoplankton Emiliania underpins its global distribution.</title>
        <authorList>
            <person name="Read B.A."/>
            <person name="Kegel J."/>
            <person name="Klute M.J."/>
            <person name="Kuo A."/>
            <person name="Lefebvre S.C."/>
            <person name="Maumus F."/>
            <person name="Mayer C."/>
            <person name="Miller J."/>
            <person name="Monier A."/>
            <person name="Salamov A."/>
            <person name="Young J."/>
            <person name="Aguilar M."/>
            <person name="Claverie J.M."/>
            <person name="Frickenhaus S."/>
            <person name="Gonzalez K."/>
            <person name="Herman E.K."/>
            <person name="Lin Y.C."/>
            <person name="Napier J."/>
            <person name="Ogata H."/>
            <person name="Sarno A.F."/>
            <person name="Shmutz J."/>
            <person name="Schroeder D."/>
            <person name="de Vargas C."/>
            <person name="Verret F."/>
            <person name="von Dassow P."/>
            <person name="Valentin K."/>
            <person name="Van de Peer Y."/>
            <person name="Wheeler G."/>
            <person name="Dacks J.B."/>
            <person name="Delwiche C.F."/>
            <person name="Dyhrman S.T."/>
            <person name="Glockner G."/>
            <person name="John U."/>
            <person name="Richards T."/>
            <person name="Worden A.Z."/>
            <person name="Zhang X."/>
            <person name="Grigoriev I.V."/>
            <person name="Allen A.E."/>
            <person name="Bidle K."/>
            <person name="Borodovsky M."/>
            <person name="Bowler C."/>
            <person name="Brownlee C."/>
            <person name="Cock J.M."/>
            <person name="Elias M."/>
            <person name="Gladyshev V.N."/>
            <person name="Groth M."/>
            <person name="Guda C."/>
            <person name="Hadaegh A."/>
            <person name="Iglesias-Rodriguez M.D."/>
            <person name="Jenkins J."/>
            <person name="Jones B.M."/>
            <person name="Lawson T."/>
            <person name="Leese F."/>
            <person name="Lindquist E."/>
            <person name="Lobanov A."/>
            <person name="Lomsadze A."/>
            <person name="Malik S.B."/>
            <person name="Marsh M.E."/>
            <person name="Mackinder L."/>
            <person name="Mock T."/>
            <person name="Mueller-Roeber B."/>
            <person name="Pagarete A."/>
            <person name="Parker M."/>
            <person name="Probert I."/>
            <person name="Quesneville H."/>
            <person name="Raines C."/>
            <person name="Rensing S.A."/>
            <person name="Riano-Pachon D.M."/>
            <person name="Richier S."/>
            <person name="Rokitta S."/>
            <person name="Shiraiwa Y."/>
            <person name="Soanes D.M."/>
            <person name="van der Giezen M."/>
            <person name="Wahlund T.M."/>
            <person name="Williams B."/>
            <person name="Wilson W."/>
            <person name="Wolfe G."/>
            <person name="Wurch L.L."/>
        </authorList>
    </citation>
    <scope>NUCLEOTIDE SEQUENCE</scope>
</reference>
<evidence type="ECO:0000313" key="1">
    <source>
        <dbReference type="EnsemblProtists" id="EOD39258"/>
    </source>
</evidence>
<dbReference type="KEGG" id="ehx:EMIHUDRAFT_454487"/>
<dbReference type="EnsemblProtists" id="EOD39258">
    <property type="protein sequence ID" value="EOD39258"/>
    <property type="gene ID" value="EMIHUDRAFT_454487"/>
</dbReference>
<keyword evidence="2" id="KW-1185">Reference proteome</keyword>
<dbReference type="RefSeq" id="XP_005791687.1">
    <property type="nucleotide sequence ID" value="XM_005791630.1"/>
</dbReference>
<reference evidence="1" key="2">
    <citation type="submission" date="2024-10" db="UniProtKB">
        <authorList>
            <consortium name="EnsemblProtists"/>
        </authorList>
    </citation>
    <scope>IDENTIFICATION</scope>
</reference>